<dbReference type="CDD" id="cd18809">
    <property type="entry name" value="SF1_C_RecD"/>
    <property type="match status" value="1"/>
</dbReference>
<evidence type="ECO:0000259" key="3">
    <source>
        <dbReference type="Pfam" id="PF13538"/>
    </source>
</evidence>
<reference evidence="4" key="1">
    <citation type="journal article" date="2020" name="Nature">
        <title>Giant virus diversity and host interactions through global metagenomics.</title>
        <authorList>
            <person name="Schulz F."/>
            <person name="Roux S."/>
            <person name="Paez-Espino D."/>
            <person name="Jungbluth S."/>
            <person name="Walsh D.A."/>
            <person name="Denef V.J."/>
            <person name="McMahon K.D."/>
            <person name="Konstantinidis K.T."/>
            <person name="Eloe-Fadrosh E.A."/>
            <person name="Kyrpides N.C."/>
            <person name="Woyke T."/>
        </authorList>
    </citation>
    <scope>NUCLEOTIDE SEQUENCE</scope>
    <source>
        <strain evidence="4">GVMAG-M-3300018416-26</strain>
    </source>
</reference>
<accession>A0A6C0BQU4</accession>
<evidence type="ECO:0000256" key="2">
    <source>
        <dbReference type="ARBA" id="ARBA00022840"/>
    </source>
</evidence>
<dbReference type="GO" id="GO:0003678">
    <property type="term" value="F:DNA helicase activity"/>
    <property type="evidence" value="ECO:0007669"/>
    <property type="project" value="UniProtKB-ARBA"/>
</dbReference>
<protein>
    <recommendedName>
        <fullName evidence="3">UvrD-like helicase C-terminal domain-containing protein</fullName>
    </recommendedName>
</protein>
<dbReference type="Pfam" id="PF13538">
    <property type="entry name" value="UvrD_C_2"/>
    <property type="match status" value="1"/>
</dbReference>
<evidence type="ECO:0000313" key="4">
    <source>
        <dbReference type="EMBL" id="QHS94362.1"/>
    </source>
</evidence>
<keyword evidence="1" id="KW-0547">Nucleotide-binding</keyword>
<dbReference type="GO" id="GO:0005524">
    <property type="term" value="F:ATP binding"/>
    <property type="evidence" value="ECO:0007669"/>
    <property type="project" value="UniProtKB-KW"/>
</dbReference>
<dbReference type="InterPro" id="IPR027785">
    <property type="entry name" value="UvrD-like_helicase_C"/>
</dbReference>
<keyword evidence="2" id="KW-0067">ATP-binding</keyword>
<dbReference type="Pfam" id="PF13245">
    <property type="entry name" value="AAA_19"/>
    <property type="match status" value="1"/>
</dbReference>
<feature type="domain" description="UvrD-like helicase C-terminal" evidence="3">
    <location>
        <begin position="576"/>
        <end position="627"/>
    </location>
</feature>
<name>A0A6C0BQU4_9ZZZZ</name>
<dbReference type="SUPFAM" id="SSF52540">
    <property type="entry name" value="P-loop containing nucleoside triphosphate hydrolases"/>
    <property type="match status" value="1"/>
</dbReference>
<sequence>MTLKQKQLLLTIDSFLIEYEYYKSTVNLNLYEKKLQKDVILKDYIFKYNIPVRCLYSILSYIRNRIAINDLQGIEKFLITRIITEPQNFITPEEVLIPFEIIEKICSQNDIAVSPICWANNYFLVVRKSLYITTTLLRKDAIAYFKSIYFYDKLFVSYKNIYSTTPYYLQFEKDLSTQFLRLFEDDSESFKDATPSEIETFIDDYERKKNVRFNDLQREAIAKCILKRTHVICGFPGTGKSTIFDVVKEFYYSIYENKEYNIACLAPTGLAIKNLIKKCKVVSPEICGTIHRMAFNINHYMISNYIDDISIIKQKTEPNMLSPMDRFILKRHSKIVKYKTLIPNMIVIDEFSMVDIIQLKWIIRFCELYQCKLIIMGDENQLPPIGPGNPLYTMTNCISLRKLHITFLMDIMRQDKKLLIDNIKKIKEKEYLIEKQDFDDKTMIMLNYNNFLDTSKQICNDKIVEFIVKNNLTKGDTQFLSPENHKNCGCVYLNKVLQDFYNPRTSQNSIIRSNFRLRDLVVRTQNCLMDERGIFANGDTGLIKELKKEMVVIEYDNGELQDVTISELHDEFALRYCLTIHKSQGGEYVNVVLIMGTPHEITSWRQSHSNKLLYTAVSRAKSKCFIIAKPNIINICQSIEEFPIETTFLNDTDVFDTLNV</sequence>
<dbReference type="InterPro" id="IPR027417">
    <property type="entry name" value="P-loop_NTPase"/>
</dbReference>
<dbReference type="PANTHER" id="PTHR43788">
    <property type="entry name" value="DNA2/NAM7 HELICASE FAMILY MEMBER"/>
    <property type="match status" value="1"/>
</dbReference>
<organism evidence="4">
    <name type="scientific">viral metagenome</name>
    <dbReference type="NCBI Taxonomy" id="1070528"/>
    <lineage>
        <taxon>unclassified sequences</taxon>
        <taxon>metagenomes</taxon>
        <taxon>organismal metagenomes</taxon>
    </lineage>
</organism>
<dbReference type="Gene3D" id="3.40.50.300">
    <property type="entry name" value="P-loop containing nucleotide triphosphate hydrolases"/>
    <property type="match status" value="2"/>
</dbReference>
<dbReference type="InterPro" id="IPR050534">
    <property type="entry name" value="Coronavir_polyprotein_1ab"/>
</dbReference>
<dbReference type="PANTHER" id="PTHR43788:SF6">
    <property type="entry name" value="DNA HELICASE B"/>
    <property type="match status" value="1"/>
</dbReference>
<evidence type="ECO:0000256" key="1">
    <source>
        <dbReference type="ARBA" id="ARBA00022741"/>
    </source>
</evidence>
<proteinExistence type="predicted"/>
<dbReference type="EMBL" id="MN739220">
    <property type="protein sequence ID" value="QHS94362.1"/>
    <property type="molecule type" value="Genomic_DNA"/>
</dbReference>
<dbReference type="AlphaFoldDB" id="A0A6C0BQU4"/>
<dbReference type="Gene3D" id="2.30.30.940">
    <property type="match status" value="1"/>
</dbReference>